<evidence type="ECO:0000313" key="13">
    <source>
        <dbReference type="Proteomes" id="UP000192917"/>
    </source>
</evidence>
<dbReference type="Gene3D" id="3.20.20.70">
    <property type="entry name" value="Aldolase class I"/>
    <property type="match status" value="1"/>
</dbReference>
<comment type="cofactor">
    <cofactor evidence="1">
        <name>FMN</name>
        <dbReference type="ChEBI" id="CHEBI:58210"/>
    </cofactor>
</comment>
<dbReference type="CDD" id="cd02803">
    <property type="entry name" value="OYE_like_FMN_family"/>
    <property type="match status" value="1"/>
</dbReference>
<accession>A0A1Y6BV01</accession>
<proteinExistence type="inferred from homology"/>
<dbReference type="Gene3D" id="3.40.50.720">
    <property type="entry name" value="NAD(P)-binding Rossmann-like Domain"/>
    <property type="match status" value="1"/>
</dbReference>
<keyword evidence="7" id="KW-0560">Oxidoreductase</keyword>
<dbReference type="PANTHER" id="PTHR42917">
    <property type="entry name" value="2,4-DIENOYL-COA REDUCTASE"/>
    <property type="match status" value="1"/>
</dbReference>
<dbReference type="RefSeq" id="WP_200808505.1">
    <property type="nucleotide sequence ID" value="NZ_FWZX01000010.1"/>
</dbReference>
<keyword evidence="8" id="KW-0408">Iron</keyword>
<dbReference type="PANTHER" id="PTHR42917:SF2">
    <property type="entry name" value="2,4-DIENOYL-COA REDUCTASE [(2E)-ENOYL-COA-PRODUCING]"/>
    <property type="match status" value="1"/>
</dbReference>
<dbReference type="GO" id="GO:0016491">
    <property type="term" value="F:oxidoreductase activity"/>
    <property type="evidence" value="ECO:0007669"/>
    <property type="project" value="UniProtKB-KW"/>
</dbReference>
<sequence>MSAAPARETPTRAATGPAAFPRLFSPVSLGPLGLDSRLVMAAMETNLAAADGGVTPELLAYYRERARGGAAMVTVEFTCVERREGLGSTPQLSLDSPHLIPGHARLAEAIRATGARACLQLHHAGRQTSPRLLGGRQPVAPSVVESWMFRTPPRALAAAEIERLVEAFARSAGWAVAAGYEAIELHGAHGYLLGQFLSPFTNRRDDAWGGDEARRLAFPTAVIRAVKARVGQAVPVIYRLSAEEFVEGGLTIAETERLAPALVAAGADALHVSTGVAERLDTNVDPISAPEGWRLPLARRIRAAVPVPVIGVGVIRKPELAEAALAAGDCDLVALGRALLADPDWPAKARAGQAAAIRPCTSCNWCIDRLARKLPVGCAENPRVGREQDPPLPRVGAGRRALVVGGGPGGLAAALLLEGCGFETTLAEARPRLGGGLVASATPPGKDKLFWYLDYLERRLAASTVRVMSGTRADRALLGTLDPAFLVLATGARTRAFPVEGAERSQVAQAYDLLMDPAALEALPAAGPVVVYGGGETGCETAELLAGRGLDVTLVTRSPARRMARAAEFVYRRRLVEAIRGNPRIAVRDECHLVSIGQGQVVLRDGAGREESLPALRVFLAQGRDAGSELEAAARELGLRHVVIGDAASIRRIGEAVNEAYLAVRELAAGEAPPALAC</sequence>
<dbReference type="PRINTS" id="PR00368">
    <property type="entry name" value="FADPNR"/>
</dbReference>
<keyword evidence="5" id="KW-0288">FMN</keyword>
<dbReference type="InterPro" id="IPR013785">
    <property type="entry name" value="Aldolase_TIM"/>
</dbReference>
<feature type="domain" description="NADH:flavin oxidoreductase/NADH oxidase N-terminal" evidence="10">
    <location>
        <begin position="23"/>
        <end position="352"/>
    </location>
</feature>
<evidence type="ECO:0000256" key="4">
    <source>
        <dbReference type="ARBA" id="ARBA00022630"/>
    </source>
</evidence>
<dbReference type="SUPFAM" id="SSF51905">
    <property type="entry name" value="FAD/NAD(P)-binding domain"/>
    <property type="match status" value="1"/>
</dbReference>
<dbReference type="AlphaFoldDB" id="A0A1Y6BV01"/>
<evidence type="ECO:0000256" key="6">
    <source>
        <dbReference type="ARBA" id="ARBA00022723"/>
    </source>
</evidence>
<name>A0A1Y6BV01_9PROT</name>
<comment type="cofactor">
    <cofactor evidence="2">
        <name>[4Fe-4S] cluster</name>
        <dbReference type="ChEBI" id="CHEBI:49883"/>
    </cofactor>
</comment>
<dbReference type="Pfam" id="PF00724">
    <property type="entry name" value="Oxidored_FMN"/>
    <property type="match status" value="1"/>
</dbReference>
<protein>
    <submittedName>
        <fullName evidence="12">2,4-dienoyl-CoA reductase</fullName>
    </submittedName>
</protein>
<keyword evidence="9" id="KW-0411">Iron-sulfur</keyword>
<evidence type="ECO:0000259" key="11">
    <source>
        <dbReference type="Pfam" id="PF07992"/>
    </source>
</evidence>
<evidence type="ECO:0000313" key="12">
    <source>
        <dbReference type="EMBL" id="SMF30065.1"/>
    </source>
</evidence>
<dbReference type="GO" id="GO:0010181">
    <property type="term" value="F:FMN binding"/>
    <property type="evidence" value="ECO:0007669"/>
    <property type="project" value="InterPro"/>
</dbReference>
<evidence type="ECO:0000256" key="5">
    <source>
        <dbReference type="ARBA" id="ARBA00022643"/>
    </source>
</evidence>
<dbReference type="Gene3D" id="3.50.50.60">
    <property type="entry name" value="FAD/NAD(P)-binding domain"/>
    <property type="match status" value="1"/>
</dbReference>
<dbReference type="Pfam" id="PF07992">
    <property type="entry name" value="Pyr_redox_2"/>
    <property type="match status" value="1"/>
</dbReference>
<evidence type="ECO:0000256" key="1">
    <source>
        <dbReference type="ARBA" id="ARBA00001917"/>
    </source>
</evidence>
<dbReference type="STRING" id="560819.SAMN05428998_11084"/>
<evidence type="ECO:0000256" key="8">
    <source>
        <dbReference type="ARBA" id="ARBA00023004"/>
    </source>
</evidence>
<evidence type="ECO:0000256" key="2">
    <source>
        <dbReference type="ARBA" id="ARBA00001966"/>
    </source>
</evidence>
<organism evidence="12 13">
    <name type="scientific">Tistlia consotensis USBA 355</name>
    <dbReference type="NCBI Taxonomy" id="560819"/>
    <lineage>
        <taxon>Bacteria</taxon>
        <taxon>Pseudomonadati</taxon>
        <taxon>Pseudomonadota</taxon>
        <taxon>Alphaproteobacteria</taxon>
        <taxon>Rhodospirillales</taxon>
        <taxon>Rhodovibrionaceae</taxon>
        <taxon>Tistlia</taxon>
    </lineage>
</organism>
<evidence type="ECO:0000256" key="9">
    <source>
        <dbReference type="ARBA" id="ARBA00023014"/>
    </source>
</evidence>
<feature type="domain" description="FAD/NAD(P)-binding" evidence="11">
    <location>
        <begin position="401"/>
        <end position="636"/>
    </location>
</feature>
<keyword evidence="13" id="KW-1185">Reference proteome</keyword>
<evidence type="ECO:0000259" key="10">
    <source>
        <dbReference type="Pfam" id="PF00724"/>
    </source>
</evidence>
<evidence type="ECO:0000256" key="7">
    <source>
        <dbReference type="ARBA" id="ARBA00023002"/>
    </source>
</evidence>
<reference evidence="12 13" key="1">
    <citation type="submission" date="2017-04" db="EMBL/GenBank/DDBJ databases">
        <authorList>
            <person name="Afonso C.L."/>
            <person name="Miller P.J."/>
            <person name="Scott M.A."/>
            <person name="Spackman E."/>
            <person name="Goraichik I."/>
            <person name="Dimitrov K.M."/>
            <person name="Suarez D.L."/>
            <person name="Swayne D.E."/>
        </authorList>
    </citation>
    <scope>NUCLEOTIDE SEQUENCE [LARGE SCALE GENOMIC DNA]</scope>
    <source>
        <strain evidence="12 13">USBA 355</strain>
    </source>
</reference>
<keyword evidence="4" id="KW-0285">Flavoprotein</keyword>
<dbReference type="InterPro" id="IPR023753">
    <property type="entry name" value="FAD/NAD-binding_dom"/>
</dbReference>
<dbReference type="SUPFAM" id="SSF51395">
    <property type="entry name" value="FMN-linked oxidoreductases"/>
    <property type="match status" value="1"/>
</dbReference>
<comment type="similarity">
    <text evidence="3">In the N-terminal section; belongs to the NADH:flavin oxidoreductase/NADH oxidase family.</text>
</comment>
<evidence type="ECO:0000256" key="3">
    <source>
        <dbReference type="ARBA" id="ARBA00011048"/>
    </source>
</evidence>
<dbReference type="GO" id="GO:0046872">
    <property type="term" value="F:metal ion binding"/>
    <property type="evidence" value="ECO:0007669"/>
    <property type="project" value="UniProtKB-KW"/>
</dbReference>
<dbReference type="EMBL" id="FWZX01000010">
    <property type="protein sequence ID" value="SMF30065.1"/>
    <property type="molecule type" value="Genomic_DNA"/>
</dbReference>
<dbReference type="InterPro" id="IPR036188">
    <property type="entry name" value="FAD/NAD-bd_sf"/>
</dbReference>
<dbReference type="Proteomes" id="UP000192917">
    <property type="component" value="Unassembled WGS sequence"/>
</dbReference>
<dbReference type="GO" id="GO:0051536">
    <property type="term" value="F:iron-sulfur cluster binding"/>
    <property type="evidence" value="ECO:0007669"/>
    <property type="project" value="UniProtKB-KW"/>
</dbReference>
<gene>
    <name evidence="12" type="ORF">SAMN05428998_11084</name>
</gene>
<dbReference type="InterPro" id="IPR001155">
    <property type="entry name" value="OxRdtase_FMN_N"/>
</dbReference>
<keyword evidence="6" id="KW-0479">Metal-binding</keyword>
<dbReference type="InterPro" id="IPR051793">
    <property type="entry name" value="NADH:flavin_oxidoreductase"/>
</dbReference>